<feature type="domain" description="Methyltransferase" evidence="7">
    <location>
        <begin position="69"/>
        <end position="166"/>
    </location>
</feature>
<dbReference type="InterPro" id="IPR041698">
    <property type="entry name" value="Methyltransf_25"/>
</dbReference>
<dbReference type="FunFam" id="3.40.50.150:FF:000116">
    <property type="entry name" value="probable protein arginine N-methyltransferase 1"/>
    <property type="match status" value="1"/>
</dbReference>
<dbReference type="SUPFAM" id="SSF53335">
    <property type="entry name" value="S-adenosyl-L-methionine-dependent methyltransferases"/>
    <property type="match status" value="1"/>
</dbReference>
<evidence type="ECO:0000256" key="3">
    <source>
        <dbReference type="ARBA" id="ARBA00022679"/>
    </source>
</evidence>
<dbReference type="Gene3D" id="3.40.50.150">
    <property type="entry name" value="Vaccinia Virus protein VP39"/>
    <property type="match status" value="1"/>
</dbReference>
<keyword evidence="5" id="KW-0539">Nucleus</keyword>
<dbReference type="GO" id="GO:0016274">
    <property type="term" value="F:protein-arginine N-methyltransferase activity"/>
    <property type="evidence" value="ECO:0007669"/>
    <property type="project" value="InterPro"/>
</dbReference>
<evidence type="ECO:0000259" key="7">
    <source>
        <dbReference type="Pfam" id="PF13649"/>
    </source>
</evidence>
<keyword evidence="10" id="KW-1185">Reference proteome</keyword>
<organism evidence="9 10">
    <name type="scientific">Apatococcus lobatus</name>
    <dbReference type="NCBI Taxonomy" id="904363"/>
    <lineage>
        <taxon>Eukaryota</taxon>
        <taxon>Viridiplantae</taxon>
        <taxon>Chlorophyta</taxon>
        <taxon>core chlorophytes</taxon>
        <taxon>Trebouxiophyceae</taxon>
        <taxon>Chlorellales</taxon>
        <taxon>Chlorellaceae</taxon>
        <taxon>Apatococcus</taxon>
    </lineage>
</organism>
<dbReference type="Proteomes" id="UP001438707">
    <property type="component" value="Unassembled WGS sequence"/>
</dbReference>
<evidence type="ECO:0000313" key="10">
    <source>
        <dbReference type="Proteomes" id="UP001438707"/>
    </source>
</evidence>
<evidence type="ECO:0000256" key="4">
    <source>
        <dbReference type="ARBA" id="ARBA00022691"/>
    </source>
</evidence>
<dbReference type="PROSITE" id="PS51678">
    <property type="entry name" value="SAM_MT_PRMT"/>
    <property type="match status" value="1"/>
</dbReference>
<dbReference type="GO" id="GO:0032259">
    <property type="term" value="P:methylation"/>
    <property type="evidence" value="ECO:0007669"/>
    <property type="project" value="UniProtKB-KW"/>
</dbReference>
<protein>
    <submittedName>
        <fullName evidence="9">Uncharacterized protein</fullName>
    </submittedName>
</protein>
<dbReference type="GO" id="GO:0005634">
    <property type="term" value="C:nucleus"/>
    <property type="evidence" value="ECO:0007669"/>
    <property type="project" value="UniProtKB-SubCell"/>
</dbReference>
<name>A0AAW1QH61_9CHLO</name>
<accession>A0AAW1QH61</accession>
<evidence type="ECO:0000256" key="2">
    <source>
        <dbReference type="ARBA" id="ARBA00022603"/>
    </source>
</evidence>
<dbReference type="Pfam" id="PF13649">
    <property type="entry name" value="Methyltransf_25"/>
    <property type="match status" value="1"/>
</dbReference>
<gene>
    <name evidence="9" type="ORF">WJX74_010954</name>
</gene>
<dbReference type="GO" id="GO:0042054">
    <property type="term" value="F:histone methyltransferase activity"/>
    <property type="evidence" value="ECO:0007669"/>
    <property type="project" value="TreeGrafter"/>
</dbReference>
<reference evidence="9 10" key="1">
    <citation type="journal article" date="2024" name="Nat. Commun.">
        <title>Phylogenomics reveals the evolutionary origins of lichenization in chlorophyte algae.</title>
        <authorList>
            <person name="Puginier C."/>
            <person name="Libourel C."/>
            <person name="Otte J."/>
            <person name="Skaloud P."/>
            <person name="Haon M."/>
            <person name="Grisel S."/>
            <person name="Petersen M."/>
            <person name="Berrin J.G."/>
            <person name="Delaux P.M."/>
            <person name="Dal Grande F."/>
            <person name="Keller J."/>
        </authorList>
    </citation>
    <scope>NUCLEOTIDE SEQUENCE [LARGE SCALE GENOMIC DNA]</scope>
    <source>
        <strain evidence="9 10">SAG 2145</strain>
    </source>
</reference>
<dbReference type="InterPro" id="IPR025799">
    <property type="entry name" value="Arg_MeTrfase"/>
</dbReference>
<evidence type="ECO:0000256" key="1">
    <source>
        <dbReference type="ARBA" id="ARBA00004123"/>
    </source>
</evidence>
<dbReference type="Gene3D" id="2.70.160.11">
    <property type="entry name" value="Hnrnp arginine n-methyltransferase1"/>
    <property type="match status" value="1"/>
</dbReference>
<dbReference type="CDD" id="cd02440">
    <property type="entry name" value="AdoMet_MTases"/>
    <property type="match status" value="1"/>
</dbReference>
<dbReference type="FunFam" id="2.70.160.11:FF:000001">
    <property type="entry name" value="Blast:Protein arginine N-methyltransferase 1"/>
    <property type="match status" value="1"/>
</dbReference>
<dbReference type="AlphaFoldDB" id="A0AAW1QH61"/>
<evidence type="ECO:0000256" key="5">
    <source>
        <dbReference type="ARBA" id="ARBA00023242"/>
    </source>
</evidence>
<dbReference type="InterPro" id="IPR029063">
    <property type="entry name" value="SAM-dependent_MTases_sf"/>
</dbReference>
<evidence type="ECO:0000259" key="8">
    <source>
        <dbReference type="Pfam" id="PF22528"/>
    </source>
</evidence>
<comment type="caution">
    <text evidence="9">The sequence shown here is derived from an EMBL/GenBank/DDBJ whole genome shotgun (WGS) entry which is preliminary data.</text>
</comment>
<proteinExistence type="predicted"/>
<dbReference type="PANTHER" id="PTHR11006">
    <property type="entry name" value="PROTEIN ARGININE N-METHYLTRANSFERASE"/>
    <property type="match status" value="1"/>
</dbReference>
<dbReference type="Pfam" id="PF22528">
    <property type="entry name" value="PRMT_C"/>
    <property type="match status" value="1"/>
</dbReference>
<keyword evidence="2 6" id="KW-0489">Methyltransferase</keyword>
<keyword evidence="4 6" id="KW-0949">S-adenosyl-L-methionine</keyword>
<evidence type="ECO:0000256" key="6">
    <source>
        <dbReference type="PROSITE-ProRule" id="PRU01015"/>
    </source>
</evidence>
<feature type="domain" description="Protein arginine N-methyltransferase" evidence="8">
    <location>
        <begin position="171"/>
        <end position="335"/>
    </location>
</feature>
<evidence type="ECO:0000313" key="9">
    <source>
        <dbReference type="EMBL" id="KAK9820751.1"/>
    </source>
</evidence>
<dbReference type="PANTHER" id="PTHR11006:SF53">
    <property type="entry name" value="PROTEIN ARGININE N-METHYLTRANSFERASE 3"/>
    <property type="match status" value="1"/>
</dbReference>
<dbReference type="InterPro" id="IPR055135">
    <property type="entry name" value="PRMT_dom"/>
</dbReference>
<keyword evidence="3 6" id="KW-0808">Transferase</keyword>
<sequence>MALPHVNGGPSVSAPANGMLQDEHTASDYYFDSYAHYGIHEEMLKDSVRTRTYMNAIMRNGFLFKDKIVLDVGCGTGILSLFAAKAGAKHVYGIECSAIADQGSEIVKDNGYEDRVTIIRGKVEEIDLPVPKVDIIISEWMGYFLFYESMLDTVLYARDKWLNPGGVLMPDKAMLSVVGIEDADYRHEKLDFWDDVYGFNMKAIKKLAMQEPLVDTVESNQIATQSSLLITIDLSTMVKEDAAFKAPFSLTASRNDYVHALVAYFDVAFTACHKPIGFTTSPRHRYTHWKQTVFYLQEPITICQGEVLEGTLECIPNAKNKRDLDITLSYSFKGQHGSCAVKQQYRMR</sequence>
<comment type="subcellular location">
    <subcellularLocation>
        <location evidence="1">Nucleus</location>
    </subcellularLocation>
</comment>
<dbReference type="EMBL" id="JALJOS010000044">
    <property type="protein sequence ID" value="KAK9820751.1"/>
    <property type="molecule type" value="Genomic_DNA"/>
</dbReference>